<evidence type="ECO:0000313" key="6">
    <source>
        <dbReference type="EMBL" id="CAA9457030.1"/>
    </source>
</evidence>
<dbReference type="CDD" id="cd08254">
    <property type="entry name" value="hydroxyacyl_CoA_DH"/>
    <property type="match status" value="1"/>
</dbReference>
<evidence type="ECO:0000256" key="4">
    <source>
        <dbReference type="RuleBase" id="RU361277"/>
    </source>
</evidence>
<dbReference type="InterPro" id="IPR036291">
    <property type="entry name" value="NAD(P)-bd_dom_sf"/>
</dbReference>
<dbReference type="InterPro" id="IPR013154">
    <property type="entry name" value="ADH-like_N"/>
</dbReference>
<protein>
    <recommendedName>
        <fullName evidence="5">Enoyl reductase (ER) domain-containing protein</fullName>
    </recommendedName>
</protein>
<evidence type="ECO:0000256" key="1">
    <source>
        <dbReference type="ARBA" id="ARBA00022723"/>
    </source>
</evidence>
<dbReference type="Gene3D" id="3.90.180.10">
    <property type="entry name" value="Medium-chain alcohol dehydrogenases, catalytic domain"/>
    <property type="match status" value="1"/>
</dbReference>
<dbReference type="InterPro" id="IPR011032">
    <property type="entry name" value="GroES-like_sf"/>
</dbReference>
<dbReference type="SUPFAM" id="SSF51735">
    <property type="entry name" value="NAD(P)-binding Rossmann-fold domains"/>
    <property type="match status" value="1"/>
</dbReference>
<evidence type="ECO:0000256" key="2">
    <source>
        <dbReference type="ARBA" id="ARBA00022833"/>
    </source>
</evidence>
<keyword evidence="1 4" id="KW-0479">Metal-binding</keyword>
<dbReference type="InterPro" id="IPR013149">
    <property type="entry name" value="ADH-like_C"/>
</dbReference>
<dbReference type="Pfam" id="PF00107">
    <property type="entry name" value="ADH_zinc_N"/>
    <property type="match status" value="1"/>
</dbReference>
<sequence length="349" mass="36924">MTPTNMRAARFREVNEPLQLEDVPVPGLQEDEVLVQVKAVGLCGSDVHIVFEGVTPTPFTPITLGHEPSGVVAATGARVEGWEEGDRVAVTPLLFCSSCRNCITGHTNVCLERRILGIQANGALAEYLAVPAKNLVRLPENVPFTVGAVITDAVATPFQAIAERAALRAGETVAIFGAGGLGLHAVQISRLLGAQKVIVVDPREGQLERAAGMGADLTIDPQQTPPVEAIQEATGGLGVDVAAEFVGLQETIAQCVESVAMGGRVVVAGLGADPINIVPPTEFVRKGISLLGSYGFTKRNIEQLVQLAASGRLNLEESITHTFPLEEVNMALEYLHEKIENPIRIAVTL</sequence>
<dbReference type="InterPro" id="IPR050129">
    <property type="entry name" value="Zn_alcohol_dh"/>
</dbReference>
<dbReference type="SMART" id="SM00829">
    <property type="entry name" value="PKS_ER"/>
    <property type="match status" value="1"/>
</dbReference>
<dbReference type="GO" id="GO:0016491">
    <property type="term" value="F:oxidoreductase activity"/>
    <property type="evidence" value="ECO:0007669"/>
    <property type="project" value="UniProtKB-KW"/>
</dbReference>
<dbReference type="InterPro" id="IPR020843">
    <property type="entry name" value="ER"/>
</dbReference>
<proteinExistence type="inferred from homology"/>
<evidence type="ECO:0000256" key="3">
    <source>
        <dbReference type="ARBA" id="ARBA00023002"/>
    </source>
</evidence>
<dbReference type="AlphaFoldDB" id="A0A6J4QY36"/>
<keyword evidence="2 4" id="KW-0862">Zinc</keyword>
<dbReference type="PANTHER" id="PTHR43401:SF2">
    <property type="entry name" value="L-THREONINE 3-DEHYDROGENASE"/>
    <property type="match status" value="1"/>
</dbReference>
<dbReference type="Gene3D" id="3.40.50.720">
    <property type="entry name" value="NAD(P)-binding Rossmann-like Domain"/>
    <property type="match status" value="1"/>
</dbReference>
<evidence type="ECO:0000259" key="5">
    <source>
        <dbReference type="SMART" id="SM00829"/>
    </source>
</evidence>
<dbReference type="GO" id="GO:0008270">
    <property type="term" value="F:zinc ion binding"/>
    <property type="evidence" value="ECO:0007669"/>
    <property type="project" value="InterPro"/>
</dbReference>
<dbReference type="SUPFAM" id="SSF50129">
    <property type="entry name" value="GroES-like"/>
    <property type="match status" value="1"/>
</dbReference>
<organism evidence="6">
    <name type="scientific">uncultured Rubrobacteraceae bacterium</name>
    <dbReference type="NCBI Taxonomy" id="349277"/>
    <lineage>
        <taxon>Bacteria</taxon>
        <taxon>Bacillati</taxon>
        <taxon>Actinomycetota</taxon>
        <taxon>Rubrobacteria</taxon>
        <taxon>Rubrobacterales</taxon>
        <taxon>Rubrobacteraceae</taxon>
        <taxon>environmental samples</taxon>
    </lineage>
</organism>
<keyword evidence="3" id="KW-0560">Oxidoreductase</keyword>
<dbReference type="InterPro" id="IPR002328">
    <property type="entry name" value="ADH_Zn_CS"/>
</dbReference>
<name>A0A6J4QY36_9ACTN</name>
<dbReference type="PANTHER" id="PTHR43401">
    <property type="entry name" value="L-THREONINE 3-DEHYDROGENASE"/>
    <property type="match status" value="1"/>
</dbReference>
<dbReference type="Pfam" id="PF08240">
    <property type="entry name" value="ADH_N"/>
    <property type="match status" value="1"/>
</dbReference>
<comment type="cofactor">
    <cofactor evidence="4">
        <name>Zn(2+)</name>
        <dbReference type="ChEBI" id="CHEBI:29105"/>
    </cofactor>
</comment>
<comment type="similarity">
    <text evidence="4">Belongs to the zinc-containing alcohol dehydrogenase family.</text>
</comment>
<accession>A0A6J4QY36</accession>
<gene>
    <name evidence="6" type="ORF">AVDCRST_MAG28-2604</name>
</gene>
<reference evidence="6" key="1">
    <citation type="submission" date="2020-02" db="EMBL/GenBank/DDBJ databases">
        <authorList>
            <person name="Meier V. D."/>
        </authorList>
    </citation>
    <scope>NUCLEOTIDE SEQUENCE</scope>
    <source>
        <strain evidence="6">AVDCRST_MAG28</strain>
    </source>
</reference>
<feature type="domain" description="Enoyl reductase (ER)" evidence="5">
    <location>
        <begin position="13"/>
        <end position="339"/>
    </location>
</feature>
<dbReference type="EMBL" id="CADCVE010000058">
    <property type="protein sequence ID" value="CAA9457030.1"/>
    <property type="molecule type" value="Genomic_DNA"/>
</dbReference>
<dbReference type="PROSITE" id="PS00059">
    <property type="entry name" value="ADH_ZINC"/>
    <property type="match status" value="1"/>
</dbReference>